<name>A0A0L6JSY1_9FIRM</name>
<proteinExistence type="inferred from homology"/>
<evidence type="ECO:0000256" key="10">
    <source>
        <dbReference type="RuleBase" id="RU367009"/>
    </source>
</evidence>
<evidence type="ECO:0000256" key="3">
    <source>
        <dbReference type="ARBA" id="ARBA00004613"/>
    </source>
</evidence>
<comment type="catalytic activity">
    <reaction evidence="1 10">
        <text>Eliminative cleavage of (1-&gt;4)-alpha-D-galacturonan to give oligosaccharides with 4-deoxy-alpha-D-galact-4-enuronosyl groups at their non-reducing ends.</text>
        <dbReference type="EC" id="4.2.2.2"/>
    </reaction>
</comment>
<comment type="similarity">
    <text evidence="4 10">Belongs to the polysaccharide lyase 3 family.</text>
</comment>
<keyword evidence="8 10" id="KW-0106">Calcium</keyword>
<dbReference type="SUPFAM" id="SSF51126">
    <property type="entry name" value="Pectin lyase-like"/>
    <property type="match status" value="1"/>
</dbReference>
<feature type="chain" id="PRO_5039744985" description="Pectate lyase" evidence="10">
    <location>
        <begin position="38"/>
        <end position="225"/>
    </location>
</feature>
<dbReference type="GO" id="GO:0005576">
    <property type="term" value="C:extracellular region"/>
    <property type="evidence" value="ECO:0007669"/>
    <property type="project" value="UniProtKB-SubCell"/>
</dbReference>
<comment type="caution">
    <text evidence="11">The sequence shown here is derived from an EMBL/GenBank/DDBJ whole genome shotgun (WGS) entry which is preliminary data.</text>
</comment>
<dbReference type="InterPro" id="IPR011050">
    <property type="entry name" value="Pectin_lyase_fold/virulence"/>
</dbReference>
<dbReference type="Proteomes" id="UP000036923">
    <property type="component" value="Unassembled WGS sequence"/>
</dbReference>
<dbReference type="InterPro" id="IPR012334">
    <property type="entry name" value="Pectin_lyas_fold"/>
</dbReference>
<gene>
    <name evidence="11" type="ORF">Bccel_3806</name>
</gene>
<dbReference type="eggNOG" id="COG5297">
    <property type="taxonomic scope" value="Bacteria"/>
</dbReference>
<evidence type="ECO:0000256" key="2">
    <source>
        <dbReference type="ARBA" id="ARBA00001913"/>
    </source>
</evidence>
<evidence type="ECO:0000256" key="9">
    <source>
        <dbReference type="ARBA" id="ARBA00023239"/>
    </source>
</evidence>
<dbReference type="OrthoDB" id="148600at2"/>
<comment type="function">
    <text evidence="10">Catalyzes the depolymerization of both polygalacturonate and pectins of methyl esterification degree from 22 to 89%, with an endo mode of action. In contrast to the majority of pectate lyases, displays high activity on highly methylated pectins.</text>
</comment>
<protein>
    <recommendedName>
        <fullName evidence="5 10">Pectate lyase</fullName>
        <ecNumber evidence="5 10">4.2.2.2</ecNumber>
    </recommendedName>
</protein>
<evidence type="ECO:0000313" key="12">
    <source>
        <dbReference type="Proteomes" id="UP000036923"/>
    </source>
</evidence>
<reference evidence="12" key="1">
    <citation type="submission" date="2015-07" db="EMBL/GenBank/DDBJ databases">
        <title>Near-Complete Genome Sequence of the Cellulolytic Bacterium Bacteroides (Pseudobacteroides) cellulosolvens ATCC 35603.</title>
        <authorList>
            <person name="Dassa B."/>
            <person name="Utturkar S.M."/>
            <person name="Klingeman D.M."/>
            <person name="Hurt R.A."/>
            <person name="Keller M."/>
            <person name="Xu J."/>
            <person name="Reddy Y.H.K."/>
            <person name="Borovok I."/>
            <person name="Grinberg I.R."/>
            <person name="Lamed R."/>
            <person name="Zhivin O."/>
            <person name="Bayer E.A."/>
            <person name="Brown S.D."/>
        </authorList>
    </citation>
    <scope>NUCLEOTIDE SEQUENCE [LARGE SCALE GENOMIC DNA]</scope>
    <source>
        <strain evidence="12">DSM 2933</strain>
    </source>
</reference>
<accession>A0A0L6JSY1</accession>
<dbReference type="Gene3D" id="2.160.20.10">
    <property type="entry name" value="Single-stranded right-handed beta-helix, Pectin lyase-like"/>
    <property type="match status" value="1"/>
</dbReference>
<dbReference type="PANTHER" id="PTHR33407">
    <property type="entry name" value="PECTATE LYASE F-RELATED"/>
    <property type="match status" value="1"/>
</dbReference>
<dbReference type="InterPro" id="IPR004898">
    <property type="entry name" value="Pectate_lyase_PlyH/PlyE-like"/>
</dbReference>
<dbReference type="STRING" id="398512.Bccel_3806"/>
<keyword evidence="7 10" id="KW-0732">Signal</keyword>
<evidence type="ECO:0000313" key="11">
    <source>
        <dbReference type="EMBL" id="KNY28532.1"/>
    </source>
</evidence>
<evidence type="ECO:0000256" key="6">
    <source>
        <dbReference type="ARBA" id="ARBA00022525"/>
    </source>
</evidence>
<dbReference type="PATRIC" id="fig|398512.5.peg.3985"/>
<evidence type="ECO:0000256" key="8">
    <source>
        <dbReference type="ARBA" id="ARBA00022837"/>
    </source>
</evidence>
<evidence type="ECO:0000256" key="7">
    <source>
        <dbReference type="ARBA" id="ARBA00022729"/>
    </source>
</evidence>
<evidence type="ECO:0000256" key="1">
    <source>
        <dbReference type="ARBA" id="ARBA00000695"/>
    </source>
</evidence>
<dbReference type="Pfam" id="PF03211">
    <property type="entry name" value="Pectate_lyase"/>
    <property type="match status" value="1"/>
</dbReference>
<organism evidence="11 12">
    <name type="scientific">Pseudobacteroides cellulosolvens ATCC 35603 = DSM 2933</name>
    <dbReference type="NCBI Taxonomy" id="398512"/>
    <lineage>
        <taxon>Bacteria</taxon>
        <taxon>Bacillati</taxon>
        <taxon>Bacillota</taxon>
        <taxon>Clostridia</taxon>
        <taxon>Eubacteriales</taxon>
        <taxon>Oscillospiraceae</taxon>
        <taxon>Pseudobacteroides</taxon>
    </lineage>
</organism>
<sequence length="225" mass="24313" precursor="true">MKILRKARLLLCAALTVSMVFTSLLSINVFSATSAKAGVQKSTIVIKGGETFDGKGQKFWADKNTLGDGSQKEGQKPIFKLEKGAKLKNVVISAPAADGVHCYGDNLVENVVWEDIGEDALTVKGGGTIEIKGGSAKKGDDKCFQINSSCTFKVSNFTADTIGKLIRQNGGKTFKLAIYLDNVTVKNAKECVVRSDSSSCNVYYRNLKTSNVPKLWILKTTPKSY</sequence>
<keyword evidence="9 10" id="KW-0456">Lyase</keyword>
<keyword evidence="12" id="KW-1185">Reference proteome</keyword>
<dbReference type="AlphaFoldDB" id="A0A0L6JSY1"/>
<feature type="signal peptide" evidence="10">
    <location>
        <begin position="1"/>
        <end position="37"/>
    </location>
</feature>
<evidence type="ECO:0000256" key="4">
    <source>
        <dbReference type="ARBA" id="ARBA00006463"/>
    </source>
</evidence>
<comment type="subcellular location">
    <subcellularLocation>
        <location evidence="3 10">Secreted</location>
    </subcellularLocation>
</comment>
<keyword evidence="6 10" id="KW-0964">Secreted</keyword>
<comment type="cofactor">
    <cofactor evidence="2 10">
        <name>Ca(2+)</name>
        <dbReference type="ChEBI" id="CHEBI:29108"/>
    </cofactor>
</comment>
<dbReference type="PANTHER" id="PTHR33407:SF9">
    <property type="entry name" value="PECTATE LYASE F-RELATED"/>
    <property type="match status" value="1"/>
</dbReference>
<dbReference type="GO" id="GO:0030570">
    <property type="term" value="F:pectate lyase activity"/>
    <property type="evidence" value="ECO:0007669"/>
    <property type="project" value="UniProtKB-UniRule"/>
</dbReference>
<dbReference type="RefSeq" id="WP_036936780.1">
    <property type="nucleotide sequence ID" value="NZ_JQKC01000002.1"/>
</dbReference>
<dbReference type="EC" id="4.2.2.2" evidence="5 10"/>
<dbReference type="EMBL" id="LGTC01000001">
    <property type="protein sequence ID" value="KNY28532.1"/>
    <property type="molecule type" value="Genomic_DNA"/>
</dbReference>
<evidence type="ECO:0000256" key="5">
    <source>
        <dbReference type="ARBA" id="ARBA00012272"/>
    </source>
</evidence>